<keyword evidence="3" id="KW-0997">Cell inner membrane</keyword>
<dbReference type="Gene3D" id="1.10.4030.10">
    <property type="entry name" value="Porin chaperone SurA, peptide-binding domain"/>
    <property type="match status" value="1"/>
</dbReference>
<dbReference type="Gene3D" id="3.10.50.40">
    <property type="match status" value="1"/>
</dbReference>
<reference evidence="13 14" key="1">
    <citation type="submission" date="2024-07" db="EMBL/GenBank/DDBJ databases">
        <title>Uliginosibacterium paludis KCTC:42655.</title>
        <authorList>
            <person name="Kim M.K."/>
        </authorList>
    </citation>
    <scope>NUCLEOTIDE SEQUENCE [LARGE SCALE GENOMIC DNA]</scope>
    <source>
        <strain evidence="13 14">KCTC 42655</strain>
    </source>
</reference>
<keyword evidence="7" id="KW-0143">Chaperone</keyword>
<evidence type="ECO:0000256" key="8">
    <source>
        <dbReference type="ARBA" id="ARBA00038408"/>
    </source>
</evidence>
<keyword evidence="11" id="KW-0697">Rotamase</keyword>
<evidence type="ECO:0000313" key="13">
    <source>
        <dbReference type="EMBL" id="MET1491327.1"/>
    </source>
</evidence>
<comment type="subcellular location">
    <subcellularLocation>
        <location evidence="1">Cell inner membrane</location>
        <topology evidence="1">Single-pass type II membrane protein</topology>
        <orientation evidence="1">Periplasmic side</orientation>
    </subcellularLocation>
</comment>
<keyword evidence="11" id="KW-0413">Isomerase</keyword>
<evidence type="ECO:0000256" key="1">
    <source>
        <dbReference type="ARBA" id="ARBA00004382"/>
    </source>
</evidence>
<evidence type="ECO:0000256" key="7">
    <source>
        <dbReference type="ARBA" id="ARBA00023186"/>
    </source>
</evidence>
<comment type="caution">
    <text evidence="13">The sequence shown here is derived from an EMBL/GenBank/DDBJ whole genome shotgun (WGS) entry which is preliminary data.</text>
</comment>
<protein>
    <recommendedName>
        <fullName evidence="9">Periplasmic chaperone PpiD</fullName>
    </recommendedName>
    <alternativeName>
        <fullName evidence="10">Periplasmic folding chaperone</fullName>
    </alternativeName>
</protein>
<evidence type="ECO:0000259" key="12">
    <source>
        <dbReference type="PROSITE" id="PS50198"/>
    </source>
</evidence>
<proteinExistence type="inferred from homology"/>
<evidence type="ECO:0000256" key="6">
    <source>
        <dbReference type="ARBA" id="ARBA00023136"/>
    </source>
</evidence>
<dbReference type="RefSeq" id="WP_345929366.1">
    <property type="nucleotide sequence ID" value="NZ_JBDIVF010000009.1"/>
</dbReference>
<dbReference type="InterPro" id="IPR052029">
    <property type="entry name" value="PpiD_chaperone"/>
</dbReference>
<comment type="similarity">
    <text evidence="8">Belongs to the PpiD chaperone family.</text>
</comment>
<dbReference type="InterPro" id="IPR000297">
    <property type="entry name" value="PPIase_PpiC"/>
</dbReference>
<evidence type="ECO:0000256" key="4">
    <source>
        <dbReference type="ARBA" id="ARBA00022692"/>
    </source>
</evidence>
<dbReference type="InterPro" id="IPR046357">
    <property type="entry name" value="PPIase_dom_sf"/>
</dbReference>
<dbReference type="Pfam" id="PF13624">
    <property type="entry name" value="SurA_N_3"/>
    <property type="match status" value="1"/>
</dbReference>
<keyword evidence="4" id="KW-0812">Transmembrane</keyword>
<dbReference type="PANTHER" id="PTHR47529:SF1">
    <property type="entry name" value="PERIPLASMIC CHAPERONE PPID"/>
    <property type="match status" value="1"/>
</dbReference>
<organism evidence="13 14">
    <name type="scientific">Uliginosibacterium paludis</name>
    <dbReference type="NCBI Taxonomy" id="1615952"/>
    <lineage>
        <taxon>Bacteria</taxon>
        <taxon>Pseudomonadati</taxon>
        <taxon>Pseudomonadota</taxon>
        <taxon>Betaproteobacteria</taxon>
        <taxon>Rhodocyclales</taxon>
        <taxon>Zoogloeaceae</taxon>
        <taxon>Uliginosibacterium</taxon>
    </lineage>
</organism>
<dbReference type="SUPFAM" id="SSF109998">
    <property type="entry name" value="Triger factor/SurA peptide-binding domain-like"/>
    <property type="match status" value="1"/>
</dbReference>
<dbReference type="PANTHER" id="PTHR47529">
    <property type="entry name" value="PEPTIDYL-PROLYL CIS-TRANS ISOMERASE D"/>
    <property type="match status" value="1"/>
</dbReference>
<keyword evidence="2" id="KW-1003">Cell membrane</keyword>
<evidence type="ECO:0000256" key="2">
    <source>
        <dbReference type="ARBA" id="ARBA00022475"/>
    </source>
</evidence>
<name>A0ABV2CV82_9RHOO</name>
<accession>A0ABV2CV82</accession>
<evidence type="ECO:0000313" key="14">
    <source>
        <dbReference type="Proteomes" id="UP001548590"/>
    </source>
</evidence>
<keyword evidence="14" id="KW-1185">Reference proteome</keyword>
<dbReference type="SUPFAM" id="SSF54534">
    <property type="entry name" value="FKBP-like"/>
    <property type="match status" value="1"/>
</dbReference>
<dbReference type="Pfam" id="PF13616">
    <property type="entry name" value="Rotamase_3"/>
    <property type="match status" value="1"/>
</dbReference>
<dbReference type="Proteomes" id="UP001548590">
    <property type="component" value="Unassembled WGS sequence"/>
</dbReference>
<dbReference type="InterPro" id="IPR027304">
    <property type="entry name" value="Trigger_fact/SurA_dom_sf"/>
</dbReference>
<evidence type="ECO:0000256" key="3">
    <source>
        <dbReference type="ARBA" id="ARBA00022519"/>
    </source>
</evidence>
<evidence type="ECO:0000256" key="9">
    <source>
        <dbReference type="ARBA" id="ARBA00040743"/>
    </source>
</evidence>
<feature type="domain" description="PpiC" evidence="12">
    <location>
        <begin position="265"/>
        <end position="368"/>
    </location>
</feature>
<keyword evidence="6" id="KW-0472">Membrane</keyword>
<sequence length="628" mass="68577">MFEAVRNNPKIAQSILAALVLPFAFFGVDAYFRNGNVGGDAAAKVGKVEITDFQLEQAVREQENALRAQMGASFDPSLTNTPEFKAAVLDRMINEAAVKAAIRDSKLVVSNESIQEYIKQIPSFQENGHFSFPLYEAYVRNQGLTPAGFEQQIRDTVAQQQLMLPIAGGAVISKFSSQRMLALDGEKRSVSELIFDASSKLAGVKLGSDDAKKYYDAHSDAFRAPEQAKVEYVLLSLDDIARNANISEADARMWFDENSKALTSHEERRASHILVQVAADAKAEAREAARKKAEGLLAQVKASPARFAEIAKANSDDTGSAEKGGDLGFFGRGAMVKPFEDAAFGLKSHEISGLVETEFGYHIITVTDIRGEKPKTFEEMKAEAMEGARKQAANLKFSEISEQLGNMVYEQPDALKPVAEKFGLKLIQTDWTPRSSLPAVLQNQRVQTALFSSSSTQNRHNTEAIDLGNGSVISARIIDYKASAIRPFEEVRKQAEEAATQAEAARLAREEGESVLKKLQGGESVPANWGTPKELKRSSPELTVEARVAVFSAPVEKLPAYVGALVGNNYSIFRVEKAELPAVSDTAPELKDAANRQAMLAGQEDLRAYIEAIRKRQGVKLKAAKPKE</sequence>
<dbReference type="EMBL" id="JBEWLZ010000011">
    <property type="protein sequence ID" value="MET1491327.1"/>
    <property type="molecule type" value="Genomic_DNA"/>
</dbReference>
<dbReference type="PROSITE" id="PS50198">
    <property type="entry name" value="PPIC_PPIASE_2"/>
    <property type="match status" value="1"/>
</dbReference>
<evidence type="ECO:0000256" key="10">
    <source>
        <dbReference type="ARBA" id="ARBA00042775"/>
    </source>
</evidence>
<gene>
    <name evidence="13" type="ORF">ABVT11_15920</name>
</gene>
<evidence type="ECO:0000256" key="11">
    <source>
        <dbReference type="PROSITE-ProRule" id="PRU00278"/>
    </source>
</evidence>
<evidence type="ECO:0000256" key="5">
    <source>
        <dbReference type="ARBA" id="ARBA00022989"/>
    </source>
</evidence>
<keyword evidence="5" id="KW-1133">Transmembrane helix</keyword>